<dbReference type="EMBL" id="JH598637">
    <property type="status" value="NOT_ANNOTATED_CDS"/>
    <property type="molecule type" value="Genomic_DNA"/>
</dbReference>
<reference evidence="3" key="1">
    <citation type="journal article" date="2010" name="Science">
        <title>Signatures of adaptation to obligate biotrophy in the Hyaloperonospora arabidopsidis genome.</title>
        <authorList>
            <person name="Baxter L."/>
            <person name="Tripathy S."/>
            <person name="Ishaque N."/>
            <person name="Boot N."/>
            <person name="Cabral A."/>
            <person name="Kemen E."/>
            <person name="Thines M."/>
            <person name="Ah-Fong A."/>
            <person name="Anderson R."/>
            <person name="Badejoko W."/>
            <person name="Bittner-Eddy P."/>
            <person name="Boore J.L."/>
            <person name="Chibucos M.C."/>
            <person name="Coates M."/>
            <person name="Dehal P."/>
            <person name="Delehaunty K."/>
            <person name="Dong S."/>
            <person name="Downton P."/>
            <person name="Dumas B."/>
            <person name="Fabro G."/>
            <person name="Fronick C."/>
            <person name="Fuerstenberg S.I."/>
            <person name="Fulton L."/>
            <person name="Gaulin E."/>
            <person name="Govers F."/>
            <person name="Hughes L."/>
            <person name="Humphray S."/>
            <person name="Jiang R.H."/>
            <person name="Judelson H."/>
            <person name="Kamoun S."/>
            <person name="Kyung K."/>
            <person name="Meijer H."/>
            <person name="Minx P."/>
            <person name="Morris P."/>
            <person name="Nelson J."/>
            <person name="Phuntumart V."/>
            <person name="Qutob D."/>
            <person name="Rehmany A."/>
            <person name="Rougon-Cardoso A."/>
            <person name="Ryden P."/>
            <person name="Torto-Alalibo T."/>
            <person name="Studholme D."/>
            <person name="Wang Y."/>
            <person name="Win J."/>
            <person name="Wood J."/>
            <person name="Clifton S.W."/>
            <person name="Rogers J."/>
            <person name="Van den Ackerveken G."/>
            <person name="Jones J.D."/>
            <person name="McDowell J.M."/>
            <person name="Beynon J."/>
            <person name="Tyler B.M."/>
        </authorList>
    </citation>
    <scope>NUCLEOTIDE SEQUENCE [LARGE SCALE GENOMIC DNA]</scope>
    <source>
        <strain evidence="3">Emoy2</strain>
    </source>
</reference>
<evidence type="ECO:0000256" key="1">
    <source>
        <dbReference type="SAM" id="MobiDB-lite"/>
    </source>
</evidence>
<protein>
    <submittedName>
        <fullName evidence="2">Uncharacterized protein</fullName>
    </submittedName>
</protein>
<reference evidence="2" key="2">
    <citation type="submission" date="2015-06" db="UniProtKB">
        <authorList>
            <consortium name="EnsemblProtists"/>
        </authorList>
    </citation>
    <scope>IDENTIFICATION</scope>
    <source>
        <strain evidence="2">Emoy2</strain>
    </source>
</reference>
<keyword evidence="3" id="KW-1185">Reference proteome</keyword>
<accession>M4B712</accession>
<evidence type="ECO:0000313" key="3">
    <source>
        <dbReference type="Proteomes" id="UP000011713"/>
    </source>
</evidence>
<feature type="compositionally biased region" description="Low complexity" evidence="1">
    <location>
        <begin position="34"/>
        <end position="45"/>
    </location>
</feature>
<sequence length="111" mass="12219">MASHVSTNTDNPLICISMDNRLYNNNSTDNRFPNSSTASINSSSTRPRRWVGNTSTRCGTARRRLRCHRPVNAPVSVSLALGKRVEMGEVHAMSLGHGREQVDVDGGHSRE</sequence>
<feature type="region of interest" description="Disordered" evidence="1">
    <location>
        <begin position="26"/>
        <end position="57"/>
    </location>
</feature>
<name>M4B712_HYAAE</name>
<dbReference type="InParanoid" id="M4B712"/>
<proteinExistence type="predicted"/>
<dbReference type="Proteomes" id="UP000011713">
    <property type="component" value="Unassembled WGS sequence"/>
</dbReference>
<dbReference type="VEuPathDB" id="FungiDB:HpaG802064"/>
<organism evidence="2 3">
    <name type="scientific">Hyaloperonospora arabidopsidis (strain Emoy2)</name>
    <name type="common">Downy mildew agent</name>
    <name type="synonym">Peronospora arabidopsidis</name>
    <dbReference type="NCBI Taxonomy" id="559515"/>
    <lineage>
        <taxon>Eukaryota</taxon>
        <taxon>Sar</taxon>
        <taxon>Stramenopiles</taxon>
        <taxon>Oomycota</taxon>
        <taxon>Peronosporomycetes</taxon>
        <taxon>Peronosporales</taxon>
        <taxon>Peronosporaceae</taxon>
        <taxon>Hyaloperonospora</taxon>
    </lineage>
</organism>
<dbReference type="HOGENOM" id="CLU_2163254_0_0_1"/>
<dbReference type="AlphaFoldDB" id="M4B712"/>
<evidence type="ECO:0000313" key="2">
    <source>
        <dbReference type="EnsemblProtists" id="HpaP802064"/>
    </source>
</evidence>
<dbReference type="EnsemblProtists" id="HpaT802064">
    <property type="protein sequence ID" value="HpaP802064"/>
    <property type="gene ID" value="HpaG802064"/>
</dbReference>